<proteinExistence type="predicted"/>
<dbReference type="RefSeq" id="WP_228340694.1">
    <property type="nucleotide sequence ID" value="NZ_JAJGWA010000115.1"/>
</dbReference>
<protein>
    <recommendedName>
        <fullName evidence="3">Phage tail protein</fullName>
    </recommendedName>
</protein>
<evidence type="ECO:0000313" key="1">
    <source>
        <dbReference type="EMBL" id="MCC4477369.1"/>
    </source>
</evidence>
<comment type="caution">
    <text evidence="1">The sequence shown here is derived from an EMBL/GenBank/DDBJ whole genome shotgun (WGS) entry which is preliminary data.</text>
</comment>
<name>A0AAW4X4P0_LIMRT</name>
<evidence type="ECO:0008006" key="3">
    <source>
        <dbReference type="Google" id="ProtNLM"/>
    </source>
</evidence>
<dbReference type="Proteomes" id="UP001198026">
    <property type="component" value="Unassembled WGS sequence"/>
</dbReference>
<dbReference type="AlphaFoldDB" id="A0AAW4X4P0"/>
<accession>A0AAW4X4P0</accession>
<evidence type="ECO:0000313" key="2">
    <source>
        <dbReference type="Proteomes" id="UP001198026"/>
    </source>
</evidence>
<reference evidence="1" key="1">
    <citation type="submission" date="2021-10" db="EMBL/GenBank/DDBJ databases">
        <title>Evolutionary history and lifestyle of the vertebrate symbiont Limosilactobacillus reuteri.</title>
        <authorList>
            <person name="Zheng J."/>
            <person name="Li F."/>
            <person name="Gaenzle M."/>
            <person name="Walter J."/>
        </authorList>
    </citation>
    <scope>NUCLEOTIDE SEQUENCE</scope>
    <source>
        <strain evidence="1">GQ_1_3_1</strain>
    </source>
</reference>
<dbReference type="EMBL" id="JAJGWB010000114">
    <property type="protein sequence ID" value="MCC4477369.1"/>
    <property type="molecule type" value="Genomic_DNA"/>
</dbReference>
<gene>
    <name evidence="1" type="ORF">LMB76_03940</name>
</gene>
<sequence length="206" mass="22990">MQMIDPKYSVYVRGGTFKRGDTTRHIVISFQDEQGCWVTPNPDHTFVAKVANSSGYIGDYPVTVVDSDFIISTKVFAKLPDDQYELEIWEIWPSEGDEEPDKTIYPTPGTVVNFTIEANVTDKSGEVIKKIGFQDVVNTAVENAGLNLIINVKTVGSDKQATVEQQYEDGKNHITFSIPAGKDGKTWQPYIGEDGNWHVKLIQEGK</sequence>
<organism evidence="1 2">
    <name type="scientific">Limosilactobacillus reuteri</name>
    <name type="common">Lactobacillus reuteri</name>
    <dbReference type="NCBI Taxonomy" id="1598"/>
    <lineage>
        <taxon>Bacteria</taxon>
        <taxon>Bacillati</taxon>
        <taxon>Bacillota</taxon>
        <taxon>Bacilli</taxon>
        <taxon>Lactobacillales</taxon>
        <taxon>Lactobacillaceae</taxon>
        <taxon>Limosilactobacillus</taxon>
    </lineage>
</organism>